<dbReference type="AlphaFoldDB" id="A0A9Q0NBR3"/>
<feature type="active site" description="Nucleophile" evidence="2">
    <location>
        <position position="21"/>
    </location>
</feature>
<keyword evidence="1 3" id="KW-1015">Disulfide bond</keyword>
<dbReference type="PIRSF" id="PIRSF000077">
    <property type="entry name" value="Thioredoxin"/>
    <property type="match status" value="1"/>
</dbReference>
<evidence type="ECO:0000256" key="2">
    <source>
        <dbReference type="PIRSR" id="PIRSR000077-1"/>
    </source>
</evidence>
<sequence length="92" mass="10239">MESAGSKLVVLDFNATWCGPCRAIAPFLEELATAYGDKILVLKIDVDDCEELSMRFNISSMPTFVFIKEKAELERFSGASNEKLAETIKKLC</sequence>
<dbReference type="Pfam" id="PF00085">
    <property type="entry name" value="Thioredoxin"/>
    <property type="match status" value="1"/>
</dbReference>
<evidence type="ECO:0000256" key="1">
    <source>
        <dbReference type="ARBA" id="ARBA00023157"/>
    </source>
</evidence>
<evidence type="ECO:0000313" key="6">
    <source>
        <dbReference type="Proteomes" id="UP001151699"/>
    </source>
</evidence>
<feature type="site" description="Deprotonates C-terminal active site Cys" evidence="2">
    <location>
        <position position="12"/>
    </location>
</feature>
<dbReference type="GO" id="GO:0015035">
    <property type="term" value="F:protein-disulfide reductase activity"/>
    <property type="evidence" value="ECO:0007669"/>
    <property type="project" value="InterPro"/>
</dbReference>
<feature type="domain" description="Thioredoxin" evidence="4">
    <location>
        <begin position="1"/>
        <end position="92"/>
    </location>
</feature>
<name>A0A9Q0NBR3_9DIPT</name>
<dbReference type="InterPro" id="IPR005746">
    <property type="entry name" value="Thioredoxin"/>
</dbReference>
<feature type="site" description="Contributes to redox potential value" evidence="2">
    <location>
        <position position="20"/>
    </location>
</feature>
<dbReference type="InterPro" id="IPR036249">
    <property type="entry name" value="Thioredoxin-like_sf"/>
</dbReference>
<feature type="disulfide bond" description="Redox-active" evidence="3">
    <location>
        <begin position="18"/>
        <end position="21"/>
    </location>
</feature>
<protein>
    <submittedName>
        <fullName evidence="5">Thioredoxin-2</fullName>
    </submittedName>
</protein>
<dbReference type="PANTHER" id="PTHR46115">
    <property type="entry name" value="THIOREDOXIN-LIKE PROTEIN 1"/>
    <property type="match status" value="1"/>
</dbReference>
<evidence type="ECO:0000313" key="5">
    <source>
        <dbReference type="EMBL" id="KAJ6646414.1"/>
    </source>
</evidence>
<proteinExistence type="predicted"/>
<keyword evidence="6" id="KW-1185">Reference proteome</keyword>
<dbReference type="PRINTS" id="PR00421">
    <property type="entry name" value="THIOREDOXIN"/>
</dbReference>
<dbReference type="SUPFAM" id="SSF52833">
    <property type="entry name" value="Thioredoxin-like"/>
    <property type="match status" value="1"/>
</dbReference>
<keyword evidence="3" id="KW-0676">Redox-active center</keyword>
<feature type="site" description="Contributes to redox potential value" evidence="2">
    <location>
        <position position="19"/>
    </location>
</feature>
<dbReference type="OrthoDB" id="2121326at2759"/>
<dbReference type="Gene3D" id="3.40.30.10">
    <property type="entry name" value="Glutaredoxin"/>
    <property type="match status" value="1"/>
</dbReference>
<reference evidence="5" key="1">
    <citation type="submission" date="2022-07" db="EMBL/GenBank/DDBJ databases">
        <authorList>
            <person name="Trinca V."/>
            <person name="Uliana J.V.C."/>
            <person name="Torres T.T."/>
            <person name="Ward R.J."/>
            <person name="Monesi N."/>
        </authorList>
    </citation>
    <scope>NUCLEOTIDE SEQUENCE</scope>
    <source>
        <strain evidence="5">HSMRA1968</strain>
        <tissue evidence="5">Whole embryos</tissue>
    </source>
</reference>
<comment type="caution">
    <text evidence="5">The sequence shown here is derived from an EMBL/GenBank/DDBJ whole genome shotgun (WGS) entry which is preliminary data.</text>
</comment>
<accession>A0A9Q0NBR3</accession>
<dbReference type="InterPro" id="IPR013766">
    <property type="entry name" value="Thioredoxin_domain"/>
</dbReference>
<organism evidence="5 6">
    <name type="scientific">Pseudolycoriella hygida</name>
    <dbReference type="NCBI Taxonomy" id="35572"/>
    <lineage>
        <taxon>Eukaryota</taxon>
        <taxon>Metazoa</taxon>
        <taxon>Ecdysozoa</taxon>
        <taxon>Arthropoda</taxon>
        <taxon>Hexapoda</taxon>
        <taxon>Insecta</taxon>
        <taxon>Pterygota</taxon>
        <taxon>Neoptera</taxon>
        <taxon>Endopterygota</taxon>
        <taxon>Diptera</taxon>
        <taxon>Nematocera</taxon>
        <taxon>Sciaroidea</taxon>
        <taxon>Sciaridae</taxon>
        <taxon>Pseudolycoriella</taxon>
    </lineage>
</organism>
<dbReference type="EMBL" id="WJQU01000001">
    <property type="protein sequence ID" value="KAJ6646414.1"/>
    <property type="molecule type" value="Genomic_DNA"/>
</dbReference>
<feature type="active site" description="Nucleophile" evidence="2">
    <location>
        <position position="18"/>
    </location>
</feature>
<gene>
    <name evidence="5" type="primary">Trx-2</name>
    <name evidence="5" type="ORF">Bhyg_01625</name>
</gene>
<evidence type="ECO:0000259" key="4">
    <source>
        <dbReference type="PROSITE" id="PS51352"/>
    </source>
</evidence>
<dbReference type="Proteomes" id="UP001151699">
    <property type="component" value="Chromosome A"/>
</dbReference>
<dbReference type="PROSITE" id="PS51352">
    <property type="entry name" value="THIOREDOXIN_2"/>
    <property type="match status" value="1"/>
</dbReference>
<dbReference type="CDD" id="cd02947">
    <property type="entry name" value="TRX_family"/>
    <property type="match status" value="1"/>
</dbReference>
<evidence type="ECO:0000256" key="3">
    <source>
        <dbReference type="PIRSR" id="PIRSR000077-4"/>
    </source>
</evidence>